<name>A0A380L0E1_9STRE</name>
<accession>A0A380L0E1</accession>
<dbReference type="EMBL" id="UHFR01000005">
    <property type="protein sequence ID" value="SUN76210.1"/>
    <property type="molecule type" value="Genomic_DNA"/>
</dbReference>
<gene>
    <name evidence="2" type="ORF">NCTC13765_00674</name>
</gene>
<keyword evidence="3" id="KW-1185">Reference proteome</keyword>
<dbReference type="RefSeq" id="WP_018372272.1">
    <property type="nucleotide sequence ID" value="NZ_UHFR01000005.1"/>
</dbReference>
<proteinExistence type="predicted"/>
<evidence type="ECO:0000313" key="2">
    <source>
        <dbReference type="EMBL" id="SUN76210.1"/>
    </source>
</evidence>
<organism evidence="2 3">
    <name type="scientific">Streptococcus massiliensis</name>
    <dbReference type="NCBI Taxonomy" id="313439"/>
    <lineage>
        <taxon>Bacteria</taxon>
        <taxon>Bacillati</taxon>
        <taxon>Bacillota</taxon>
        <taxon>Bacilli</taxon>
        <taxon>Lactobacillales</taxon>
        <taxon>Streptococcaceae</taxon>
        <taxon>Streptococcus</taxon>
    </lineage>
</organism>
<sequence>MAVRKYQSFDQEDYLYQEQTQENLENQAPLYQDYLPEAETAPRLSELLFFLNIAVFCILTIVFSFVFLSLKMQTFFSVGLAVIASLATIQAYRLIMTKEKNTDDK</sequence>
<protein>
    <submittedName>
        <fullName evidence="2">Protein of uncharacterized function (DUF3270)</fullName>
    </submittedName>
</protein>
<keyword evidence="1" id="KW-0472">Membrane</keyword>
<dbReference type="AlphaFoldDB" id="A0A380L0E1"/>
<feature type="transmembrane region" description="Helical" evidence="1">
    <location>
        <begin position="47"/>
        <end position="68"/>
    </location>
</feature>
<dbReference type="OrthoDB" id="2223757at2"/>
<reference evidence="2" key="1">
    <citation type="submission" date="2018-06" db="EMBL/GenBank/DDBJ databases">
        <authorList>
            <consortium name="Pathogen Informatics"/>
            <person name="Doyle S."/>
        </authorList>
    </citation>
    <scope>NUCLEOTIDE SEQUENCE [LARGE SCALE GENOMIC DNA]</scope>
    <source>
        <strain evidence="2">NCTC13765</strain>
    </source>
</reference>
<keyword evidence="1" id="KW-1133">Transmembrane helix</keyword>
<evidence type="ECO:0000313" key="3">
    <source>
        <dbReference type="Proteomes" id="UP000254634"/>
    </source>
</evidence>
<evidence type="ECO:0000256" key="1">
    <source>
        <dbReference type="SAM" id="Phobius"/>
    </source>
</evidence>
<dbReference type="Pfam" id="PF11674">
    <property type="entry name" value="DUF3270"/>
    <property type="match status" value="1"/>
</dbReference>
<dbReference type="Proteomes" id="UP000254634">
    <property type="component" value="Unassembled WGS sequence"/>
</dbReference>
<keyword evidence="1" id="KW-0812">Transmembrane</keyword>
<feature type="transmembrane region" description="Helical" evidence="1">
    <location>
        <begin position="74"/>
        <end position="95"/>
    </location>
</feature>
<dbReference type="InterPro" id="IPR021688">
    <property type="entry name" value="DUF3270"/>
</dbReference>